<dbReference type="EMBL" id="CAJOBG010123060">
    <property type="protein sequence ID" value="CAF4786222.1"/>
    <property type="molecule type" value="Genomic_DNA"/>
</dbReference>
<accession>A0A821NK13</accession>
<feature type="region of interest" description="Disordered" evidence="1">
    <location>
        <begin position="38"/>
        <end position="60"/>
    </location>
</feature>
<evidence type="ECO:0000313" key="3">
    <source>
        <dbReference type="Proteomes" id="UP000663866"/>
    </source>
</evidence>
<reference evidence="2" key="1">
    <citation type="submission" date="2021-02" db="EMBL/GenBank/DDBJ databases">
        <authorList>
            <person name="Nowell W R."/>
        </authorList>
    </citation>
    <scope>NUCLEOTIDE SEQUENCE</scope>
</reference>
<protein>
    <submittedName>
        <fullName evidence="2">Uncharacterized protein</fullName>
    </submittedName>
</protein>
<proteinExistence type="predicted"/>
<feature type="non-terminal residue" evidence="2">
    <location>
        <position position="60"/>
    </location>
</feature>
<feature type="non-terminal residue" evidence="2">
    <location>
        <position position="1"/>
    </location>
</feature>
<sequence>RIGLCDTVVCDVIRSKDIPLGIRQSLVPVVRSQQKSDSCCQNSREHMEDQNMLMDDEGQF</sequence>
<gene>
    <name evidence="2" type="ORF">OVN521_LOCUS51366</name>
</gene>
<name>A0A821NK13_9BILA</name>
<evidence type="ECO:0000256" key="1">
    <source>
        <dbReference type="SAM" id="MobiDB-lite"/>
    </source>
</evidence>
<dbReference type="AlphaFoldDB" id="A0A821NK13"/>
<comment type="caution">
    <text evidence="2">The sequence shown here is derived from an EMBL/GenBank/DDBJ whole genome shotgun (WGS) entry which is preliminary data.</text>
</comment>
<keyword evidence="3" id="KW-1185">Reference proteome</keyword>
<organism evidence="2 3">
    <name type="scientific">Rotaria magnacalcarata</name>
    <dbReference type="NCBI Taxonomy" id="392030"/>
    <lineage>
        <taxon>Eukaryota</taxon>
        <taxon>Metazoa</taxon>
        <taxon>Spiralia</taxon>
        <taxon>Gnathifera</taxon>
        <taxon>Rotifera</taxon>
        <taxon>Eurotatoria</taxon>
        <taxon>Bdelloidea</taxon>
        <taxon>Philodinida</taxon>
        <taxon>Philodinidae</taxon>
        <taxon>Rotaria</taxon>
    </lineage>
</organism>
<evidence type="ECO:0000313" key="2">
    <source>
        <dbReference type="EMBL" id="CAF4786222.1"/>
    </source>
</evidence>
<dbReference type="Proteomes" id="UP000663866">
    <property type="component" value="Unassembled WGS sequence"/>
</dbReference>